<evidence type="ECO:0000313" key="2">
    <source>
        <dbReference type="Proteomes" id="UP000199308"/>
    </source>
</evidence>
<dbReference type="RefSeq" id="WP_093330649.1">
    <property type="nucleotide sequence ID" value="NZ_AP027363.1"/>
</dbReference>
<dbReference type="EMBL" id="FOHK01000011">
    <property type="protein sequence ID" value="SET67409.1"/>
    <property type="molecule type" value="Genomic_DNA"/>
</dbReference>
<proteinExistence type="predicted"/>
<organism evidence="1 2">
    <name type="scientific">Thalassotalea agarivorans</name>
    <name type="common">Thalassomonas agarivorans</name>
    <dbReference type="NCBI Taxonomy" id="349064"/>
    <lineage>
        <taxon>Bacteria</taxon>
        <taxon>Pseudomonadati</taxon>
        <taxon>Pseudomonadota</taxon>
        <taxon>Gammaproteobacteria</taxon>
        <taxon>Alteromonadales</taxon>
        <taxon>Colwelliaceae</taxon>
        <taxon>Thalassotalea</taxon>
    </lineage>
</organism>
<gene>
    <name evidence="1" type="ORF">SAMN05660429_02365</name>
</gene>
<name>A0A1I0G984_THASX</name>
<protein>
    <submittedName>
        <fullName evidence="1">Uncharacterized protein</fullName>
    </submittedName>
</protein>
<dbReference type="AlphaFoldDB" id="A0A1I0G984"/>
<reference evidence="1 2" key="1">
    <citation type="submission" date="2016-10" db="EMBL/GenBank/DDBJ databases">
        <authorList>
            <person name="de Groot N.N."/>
        </authorList>
    </citation>
    <scope>NUCLEOTIDE SEQUENCE [LARGE SCALE GENOMIC DNA]</scope>
    <source>
        <strain evidence="1 2">DSM 19706</strain>
    </source>
</reference>
<evidence type="ECO:0000313" key="1">
    <source>
        <dbReference type="EMBL" id="SET67409.1"/>
    </source>
</evidence>
<keyword evidence="2" id="KW-1185">Reference proteome</keyword>
<accession>A0A1I0G984</accession>
<dbReference type="Proteomes" id="UP000199308">
    <property type="component" value="Unassembled WGS sequence"/>
</dbReference>
<sequence>MDLINNNKGYVALSTLLLLIAALFYHLFSDDDIVPEAQYIIDKYQYDKEHEDNTHTLNLAPEENTEPQQRETLSASNNNLFVAIYKMFVDDQLLPSVQETLREFSYNKDLDDNLFIAFLALGSTTYEEAKLSYEAAFKRSYNPNLPLDFNRDIPKITPFTAFAEKAGLCELTEPTCSINISNKKSEIDAFYRENQSTIEEYLSLVSFNNTHVVNDTAVSSRGFDRINISKVVTAKIVLLIEEENLNEASALYNRLAKLEFKFLKTNSILHTVVSLLVIEQDLLPLFRLLQSKTQKSSNNLELLPNSLPIEVVNADPKFWKVQFSDTAALINIGEKRIEENFLKGRSVIEQYFSPIVLSLLYKPNSVTNDLYLRLNLDKIPQNINKKNLLSSYQQFESLDKTMLLDGPNEKGFFIRNYRNISGAIILYTVWPRYKVSLNMQLASLDVQLLLHNAINKATVSKLVNPYTGDKVFFKDDSWCFPALPAENKEDICVPEF</sequence>